<dbReference type="OrthoDB" id="9995836at2759"/>
<sequence length="417" mass="46503">MDGRTHNEAPTIKLSLKIVSLIFGLGSWIAITGFWVELPVLIQKLPEGWALASYLTVMIQAANVGPLVYYVLRKMNWCSEVVATHVQMLIGVVACALLIPKWDSTVYLWGQQRSLVLFIAAFGLAIVDCTSSVTFLPFMARFRSCYLTPYLIGEETFFTSLLITLLTSWTAFILLLISPAAKQEQHFNEQKASEISRTLVVSDSSKVIDEGERKEEECIMLNEISMADSNFGGAVANSSSRPENRISSLRYWHFQALMAWCCLATFGLMPPLQPYSSLPYGNQVLHYVVILVGLAYPGGCFLAMFLQTRSLLFIDGLTLLGSLVAVYIFCASLMSPYPPFQSTNRIFGGILMVFSWVVFTAVLSYVKTMITVILNDHGGSNALFWVGMFTQIGSAFGAAFMLLAVEYFHWFKDRCLQ</sequence>
<evidence type="ECO:0000256" key="7">
    <source>
        <dbReference type="ARBA" id="ARBA00022989"/>
    </source>
</evidence>
<dbReference type="GO" id="GO:0005886">
    <property type="term" value="C:plasma membrane"/>
    <property type="evidence" value="ECO:0007669"/>
    <property type="project" value="UniProtKB-SubCell"/>
</dbReference>
<organism evidence="10 11">
    <name type="scientific">Dinothrombium tinctorium</name>
    <dbReference type="NCBI Taxonomy" id="1965070"/>
    <lineage>
        <taxon>Eukaryota</taxon>
        <taxon>Metazoa</taxon>
        <taxon>Ecdysozoa</taxon>
        <taxon>Arthropoda</taxon>
        <taxon>Chelicerata</taxon>
        <taxon>Arachnida</taxon>
        <taxon>Acari</taxon>
        <taxon>Acariformes</taxon>
        <taxon>Trombidiformes</taxon>
        <taxon>Prostigmata</taxon>
        <taxon>Anystina</taxon>
        <taxon>Parasitengona</taxon>
        <taxon>Trombidioidea</taxon>
        <taxon>Trombidiidae</taxon>
        <taxon>Dinothrombium</taxon>
    </lineage>
</organism>
<gene>
    <name evidence="10" type="ORF">B4U79_05692</name>
</gene>
<feature type="transmembrane region" description="Helical" evidence="9">
    <location>
        <begin position="312"/>
        <end position="334"/>
    </location>
</feature>
<dbReference type="AlphaFoldDB" id="A0A443R1J7"/>
<evidence type="ECO:0000256" key="8">
    <source>
        <dbReference type="ARBA" id="ARBA00023136"/>
    </source>
</evidence>
<evidence type="ECO:0000256" key="4">
    <source>
        <dbReference type="ARBA" id="ARBA00022448"/>
    </source>
</evidence>
<reference evidence="10 11" key="1">
    <citation type="journal article" date="2018" name="Gigascience">
        <title>Genomes of trombidid mites reveal novel predicted allergens and laterally-transferred genes associated with secondary metabolism.</title>
        <authorList>
            <person name="Dong X."/>
            <person name="Chaisiri K."/>
            <person name="Xia D."/>
            <person name="Armstrong S.D."/>
            <person name="Fang Y."/>
            <person name="Donnelly M.J."/>
            <person name="Kadowaki T."/>
            <person name="McGarry J.W."/>
            <person name="Darby A.C."/>
            <person name="Makepeace B.L."/>
        </authorList>
    </citation>
    <scope>NUCLEOTIDE SEQUENCE [LARGE SCALE GENOMIC DNA]</scope>
    <source>
        <strain evidence="10">UoL-WK</strain>
    </source>
</reference>
<accession>A0A443R1J7</accession>
<feature type="transmembrane region" description="Helical" evidence="9">
    <location>
        <begin position="346"/>
        <end position="370"/>
    </location>
</feature>
<evidence type="ECO:0000313" key="10">
    <source>
        <dbReference type="EMBL" id="RWS09159.1"/>
    </source>
</evidence>
<dbReference type="EMBL" id="NCKU01002629">
    <property type="protein sequence ID" value="RWS09159.1"/>
    <property type="molecule type" value="Genomic_DNA"/>
</dbReference>
<feature type="transmembrane region" description="Helical" evidence="9">
    <location>
        <begin position="14"/>
        <end position="36"/>
    </location>
</feature>
<evidence type="ECO:0000256" key="9">
    <source>
        <dbReference type="RuleBase" id="RU368035"/>
    </source>
</evidence>
<keyword evidence="4 9" id="KW-0813">Transport</keyword>
<comment type="subcellular location">
    <subcellularLocation>
        <location evidence="2 9">Cell membrane</location>
        <topology evidence="2 9">Multi-pass membrane protein</topology>
    </subcellularLocation>
</comment>
<dbReference type="Proteomes" id="UP000285301">
    <property type="component" value="Unassembled WGS sequence"/>
</dbReference>
<evidence type="ECO:0000256" key="5">
    <source>
        <dbReference type="ARBA" id="ARBA00022475"/>
    </source>
</evidence>
<feature type="transmembrane region" description="Helical" evidence="9">
    <location>
        <begin position="48"/>
        <end position="72"/>
    </location>
</feature>
<feature type="transmembrane region" description="Helical" evidence="9">
    <location>
        <begin position="382"/>
        <end position="404"/>
    </location>
</feature>
<protein>
    <recommendedName>
        <fullName evidence="9">Riboflavin transporter</fullName>
    </recommendedName>
</protein>
<feature type="transmembrane region" description="Helical" evidence="9">
    <location>
        <begin position="284"/>
        <end position="305"/>
    </location>
</feature>
<dbReference type="PANTHER" id="PTHR12929">
    <property type="entry name" value="SOLUTE CARRIER FAMILY 52"/>
    <property type="match status" value="1"/>
</dbReference>
<feature type="transmembrane region" description="Helical" evidence="9">
    <location>
        <begin position="156"/>
        <end position="177"/>
    </location>
</feature>
<keyword evidence="6 9" id="KW-0812">Transmembrane</keyword>
<keyword evidence="5 9" id="KW-1003">Cell membrane</keyword>
<dbReference type="InterPro" id="IPR009357">
    <property type="entry name" value="Riboflavin_transptr"/>
</dbReference>
<dbReference type="PANTHER" id="PTHR12929:SF10">
    <property type="entry name" value="RIBOFLAVIN TRANSPORTER"/>
    <property type="match status" value="1"/>
</dbReference>
<evidence type="ECO:0000256" key="3">
    <source>
        <dbReference type="ARBA" id="ARBA00006366"/>
    </source>
</evidence>
<keyword evidence="7 9" id="KW-1133">Transmembrane helix</keyword>
<keyword evidence="8 9" id="KW-0472">Membrane</keyword>
<keyword evidence="11" id="KW-1185">Reference proteome</keyword>
<comment type="catalytic activity">
    <reaction evidence="1 9">
        <text>riboflavin(in) = riboflavin(out)</text>
        <dbReference type="Rhea" id="RHEA:35015"/>
        <dbReference type="ChEBI" id="CHEBI:57986"/>
    </reaction>
</comment>
<proteinExistence type="inferred from homology"/>
<evidence type="ECO:0000256" key="2">
    <source>
        <dbReference type="ARBA" id="ARBA00004651"/>
    </source>
</evidence>
<name>A0A443R1J7_9ACAR</name>
<evidence type="ECO:0000256" key="1">
    <source>
        <dbReference type="ARBA" id="ARBA00000215"/>
    </source>
</evidence>
<comment type="function">
    <text evidence="9">Plasma membrane transporter mediating the uptake by cells of the water soluble vitamin B2/riboflavin that plays a key role in biochemical oxidation-reduction reactions of the carbohydrate, lipid, and amino acid metabolism.</text>
</comment>
<dbReference type="Pfam" id="PF06237">
    <property type="entry name" value="SLC52_ribofla_tr"/>
    <property type="match status" value="2"/>
</dbReference>
<feature type="transmembrane region" description="Helical" evidence="9">
    <location>
        <begin position="114"/>
        <end position="136"/>
    </location>
</feature>
<evidence type="ECO:0000313" key="11">
    <source>
        <dbReference type="Proteomes" id="UP000285301"/>
    </source>
</evidence>
<dbReference type="GO" id="GO:0032217">
    <property type="term" value="F:riboflavin transmembrane transporter activity"/>
    <property type="evidence" value="ECO:0007669"/>
    <property type="project" value="UniProtKB-UniRule"/>
</dbReference>
<comment type="caution">
    <text evidence="10">The sequence shown here is derived from an EMBL/GenBank/DDBJ whole genome shotgun (WGS) entry which is preliminary data.</text>
</comment>
<evidence type="ECO:0000256" key="6">
    <source>
        <dbReference type="ARBA" id="ARBA00022692"/>
    </source>
</evidence>
<comment type="similarity">
    <text evidence="3 9">Belongs to the riboflavin transporter family.</text>
</comment>
<feature type="transmembrane region" description="Helical" evidence="9">
    <location>
        <begin position="251"/>
        <end position="272"/>
    </location>
</feature>